<dbReference type="InterPro" id="IPR013341">
    <property type="entry name" value="Mandelate_racemase_N_dom"/>
</dbReference>
<dbReference type="PROSITE" id="PS00908">
    <property type="entry name" value="MR_MLE_1"/>
    <property type="match status" value="1"/>
</dbReference>
<dbReference type="PANTHER" id="PTHR13794:SF58">
    <property type="entry name" value="MITOCHONDRIAL ENOLASE SUPERFAMILY MEMBER 1"/>
    <property type="match status" value="1"/>
</dbReference>
<dbReference type="InterPro" id="IPR029065">
    <property type="entry name" value="Enolase_C-like"/>
</dbReference>
<dbReference type="EMBL" id="QJJK01000001">
    <property type="protein sequence ID" value="PXW64866.1"/>
    <property type="molecule type" value="Genomic_DNA"/>
</dbReference>
<dbReference type="Pfam" id="PF13378">
    <property type="entry name" value="MR_MLE_C"/>
    <property type="match status" value="1"/>
</dbReference>
<dbReference type="Pfam" id="PF02746">
    <property type="entry name" value="MR_MLE_N"/>
    <property type="match status" value="1"/>
</dbReference>
<dbReference type="PANTHER" id="PTHR13794">
    <property type="entry name" value="ENOLASE SUPERFAMILY, MANDELATE RACEMASE"/>
    <property type="match status" value="1"/>
</dbReference>
<dbReference type="AlphaFoldDB" id="A0A2V3UI66"/>
<comment type="caution">
    <text evidence="5">The sequence shown here is derived from an EMBL/GenBank/DDBJ whole genome shotgun (WGS) entry which is preliminary data.</text>
</comment>
<dbReference type="InterPro" id="IPR013342">
    <property type="entry name" value="Mandelate_racemase_C"/>
</dbReference>
<evidence type="ECO:0000256" key="2">
    <source>
        <dbReference type="ARBA" id="ARBA00022723"/>
    </source>
</evidence>
<dbReference type="SFLD" id="SFLDS00001">
    <property type="entry name" value="Enolase"/>
    <property type="match status" value="1"/>
</dbReference>
<dbReference type="GO" id="GO:0016836">
    <property type="term" value="F:hydro-lyase activity"/>
    <property type="evidence" value="ECO:0007669"/>
    <property type="project" value="TreeGrafter"/>
</dbReference>
<comment type="cofactor">
    <cofactor evidence="1">
        <name>Mg(2+)</name>
        <dbReference type="ChEBI" id="CHEBI:18420"/>
    </cofactor>
</comment>
<feature type="domain" description="Mandelate racemase/muconate lactonizing enzyme C-terminal" evidence="4">
    <location>
        <begin position="145"/>
        <end position="244"/>
    </location>
</feature>
<dbReference type="Gene3D" id="3.20.20.120">
    <property type="entry name" value="Enolase-like C-terminal domain"/>
    <property type="match status" value="1"/>
</dbReference>
<dbReference type="Gene3D" id="3.30.390.10">
    <property type="entry name" value="Enolase-like, N-terminal domain"/>
    <property type="match status" value="1"/>
</dbReference>
<evidence type="ECO:0000313" key="6">
    <source>
        <dbReference type="Proteomes" id="UP000248021"/>
    </source>
</evidence>
<evidence type="ECO:0000313" key="5">
    <source>
        <dbReference type="EMBL" id="PXW64866.1"/>
    </source>
</evidence>
<reference evidence="5 6" key="1">
    <citation type="submission" date="2018-05" db="EMBL/GenBank/DDBJ databases">
        <title>Genomic Encyclopedia of Type Strains, Phase IV (KMG-IV): sequencing the most valuable type-strain genomes for metagenomic binning, comparative biology and taxonomic classification.</title>
        <authorList>
            <person name="Goeker M."/>
        </authorList>
    </citation>
    <scope>NUCLEOTIDE SEQUENCE [LARGE SCALE GENOMIC DNA]</scope>
    <source>
        <strain evidence="5 6">DSM 6462</strain>
    </source>
</reference>
<dbReference type="RefSeq" id="WP_110372893.1">
    <property type="nucleotide sequence ID" value="NZ_JAHBRY010000001.1"/>
</dbReference>
<keyword evidence="3" id="KW-0460">Magnesium</keyword>
<dbReference type="SUPFAM" id="SSF54826">
    <property type="entry name" value="Enolase N-terminal domain-like"/>
    <property type="match status" value="1"/>
</dbReference>
<dbReference type="InterPro" id="IPR046945">
    <property type="entry name" value="RHMD-like"/>
</dbReference>
<evidence type="ECO:0000259" key="4">
    <source>
        <dbReference type="SMART" id="SM00922"/>
    </source>
</evidence>
<gene>
    <name evidence="5" type="ORF">C7450_101625</name>
</gene>
<dbReference type="GO" id="GO:0009063">
    <property type="term" value="P:amino acid catabolic process"/>
    <property type="evidence" value="ECO:0007669"/>
    <property type="project" value="InterPro"/>
</dbReference>
<protein>
    <submittedName>
        <fullName evidence="5">L-alanine-DL-glutamate epimerase-like enolase superfamily enzyme</fullName>
    </submittedName>
</protein>
<dbReference type="SMART" id="SM00922">
    <property type="entry name" value="MR_MLE"/>
    <property type="match status" value="1"/>
</dbReference>
<evidence type="ECO:0000256" key="3">
    <source>
        <dbReference type="ARBA" id="ARBA00022842"/>
    </source>
</evidence>
<dbReference type="InterPro" id="IPR036849">
    <property type="entry name" value="Enolase-like_C_sf"/>
</dbReference>
<name>A0A2V3UI66_9HYPH</name>
<dbReference type="InterPro" id="IPR029017">
    <property type="entry name" value="Enolase-like_N"/>
</dbReference>
<dbReference type="GO" id="GO:0016052">
    <property type="term" value="P:carbohydrate catabolic process"/>
    <property type="evidence" value="ECO:0007669"/>
    <property type="project" value="TreeGrafter"/>
</dbReference>
<accession>A0A2V3UI66</accession>
<dbReference type="CDD" id="cd03316">
    <property type="entry name" value="MR_like"/>
    <property type="match status" value="1"/>
</dbReference>
<dbReference type="InterPro" id="IPR018110">
    <property type="entry name" value="Mandel_Rmase/mucon_lact_enz_CS"/>
</dbReference>
<dbReference type="GO" id="GO:0000287">
    <property type="term" value="F:magnesium ion binding"/>
    <property type="evidence" value="ECO:0007669"/>
    <property type="project" value="TreeGrafter"/>
</dbReference>
<keyword evidence="2" id="KW-0479">Metal-binding</keyword>
<evidence type="ECO:0000256" key="1">
    <source>
        <dbReference type="ARBA" id="ARBA00001946"/>
    </source>
</evidence>
<keyword evidence="6" id="KW-1185">Reference proteome</keyword>
<dbReference type="SUPFAM" id="SSF51604">
    <property type="entry name" value="Enolase C-terminal domain-like"/>
    <property type="match status" value="1"/>
</dbReference>
<sequence>MKITDIEGIILRLPVVRAIGDGCQSVLLIRVHTDEGLVGIGEAHTNPLVSKAILDAPLCSVSAEGLRSLLIGEDPRDIGRLWDKMYKHSATYGRRGALMHAMSGVDIALWDLLGKIAGLPIHRLLGGPRRDAVRAYASDLSQPDLGDTIALARRHCEAGFRAMKFGWGGLGQNPRADARAVAAIRAEIGDAMDLMIDIGVPMPLDDALYLGRAFADSGVYFLEEPLSPDDVAGFARLVAQSPTPIATGEKETTQYPYLDLMDRGGLRIIQPDVARVGGISETLRIVHHAEARGARVIPHCWSTDILVAATLHVLAVQRDAPYLEFNATDNPLRTDLLVEPMRVVDGFVRVPDGPGLGITLNDDTIARYRWTG</sequence>
<organism evidence="5 6">
    <name type="scientific">Chelatococcus asaccharovorans</name>
    <dbReference type="NCBI Taxonomy" id="28210"/>
    <lineage>
        <taxon>Bacteria</taxon>
        <taxon>Pseudomonadati</taxon>
        <taxon>Pseudomonadota</taxon>
        <taxon>Alphaproteobacteria</taxon>
        <taxon>Hyphomicrobiales</taxon>
        <taxon>Chelatococcaceae</taxon>
        <taxon>Chelatococcus</taxon>
    </lineage>
</organism>
<dbReference type="SFLD" id="SFLDG00179">
    <property type="entry name" value="mandelate_racemase"/>
    <property type="match status" value="1"/>
</dbReference>
<proteinExistence type="predicted"/>
<dbReference type="Proteomes" id="UP000248021">
    <property type="component" value="Unassembled WGS sequence"/>
</dbReference>
<dbReference type="OrthoDB" id="9802699at2"/>